<keyword evidence="12" id="KW-1185">Reference proteome</keyword>
<reference evidence="12" key="1">
    <citation type="journal article" date="2019" name="Int. J. Syst. Evol. Microbiol.">
        <title>The Global Catalogue of Microorganisms (GCM) 10K type strain sequencing project: providing services to taxonomists for standard genome sequencing and annotation.</title>
        <authorList>
            <consortium name="The Broad Institute Genomics Platform"/>
            <consortium name="The Broad Institute Genome Sequencing Center for Infectious Disease"/>
            <person name="Wu L."/>
            <person name="Ma J."/>
        </authorList>
    </citation>
    <scope>NUCLEOTIDE SEQUENCE [LARGE SCALE GENOMIC DNA]</scope>
    <source>
        <strain evidence="12">CCUG 63563</strain>
    </source>
</reference>
<accession>A0ABW3GW73</accession>
<dbReference type="EMBL" id="JBHTJF010000017">
    <property type="protein sequence ID" value="MFD0942947.1"/>
    <property type="molecule type" value="Genomic_DNA"/>
</dbReference>
<gene>
    <name evidence="11" type="ORF">ACFQ0V_04090</name>
</gene>
<dbReference type="PANTHER" id="PTHR35011">
    <property type="entry name" value="2,3-DIKETO-L-GULONATE TRAP TRANSPORTER SMALL PERMEASE PROTEIN YIAM"/>
    <property type="match status" value="1"/>
</dbReference>
<keyword evidence="4" id="KW-0997">Cell inner membrane</keyword>
<evidence type="ECO:0000259" key="10">
    <source>
        <dbReference type="Pfam" id="PF04290"/>
    </source>
</evidence>
<organism evidence="11 12">
    <name type="scientific">Savagea faecisuis</name>
    <dbReference type="NCBI Taxonomy" id="1274803"/>
    <lineage>
        <taxon>Bacteria</taxon>
        <taxon>Bacillati</taxon>
        <taxon>Bacillota</taxon>
        <taxon>Bacilli</taxon>
        <taxon>Bacillales</taxon>
        <taxon>Caryophanaceae</taxon>
        <taxon>Savagea</taxon>
    </lineage>
</organism>
<evidence type="ECO:0000256" key="5">
    <source>
        <dbReference type="ARBA" id="ARBA00022692"/>
    </source>
</evidence>
<dbReference type="RefSeq" id="WP_381010029.1">
    <property type="nucleotide sequence ID" value="NZ_JBHTJF010000017.1"/>
</dbReference>
<sequence length="162" mass="18474">MMRWVVGALLVMMGILVSYAVVMRYFFNNPPVWAFDLTSWFTGLSVFLGGGYALLTNSHVRVDLFYEKFNERNRHWIDIFGNLCVLLVVTILVWKGSEQVIHNYKMNIIAMSGLNVHIWLKWLMVPLGSLLLGLQAIVNTGNHISYLLTGQPIIDIESEVVD</sequence>
<keyword evidence="3" id="KW-1003">Cell membrane</keyword>
<dbReference type="Proteomes" id="UP001596976">
    <property type="component" value="Unassembled WGS sequence"/>
</dbReference>
<keyword evidence="2" id="KW-0813">Transport</keyword>
<feature type="transmembrane region" description="Helical" evidence="9">
    <location>
        <begin position="33"/>
        <end position="55"/>
    </location>
</feature>
<keyword evidence="6 9" id="KW-1133">Transmembrane helix</keyword>
<evidence type="ECO:0000256" key="8">
    <source>
        <dbReference type="ARBA" id="ARBA00038436"/>
    </source>
</evidence>
<feature type="transmembrane region" description="Helical" evidence="9">
    <location>
        <begin position="116"/>
        <end position="138"/>
    </location>
</feature>
<evidence type="ECO:0000256" key="2">
    <source>
        <dbReference type="ARBA" id="ARBA00022448"/>
    </source>
</evidence>
<dbReference type="InterPro" id="IPR007387">
    <property type="entry name" value="TRAP_DctQ"/>
</dbReference>
<proteinExistence type="inferred from homology"/>
<evidence type="ECO:0000256" key="6">
    <source>
        <dbReference type="ARBA" id="ARBA00022989"/>
    </source>
</evidence>
<evidence type="ECO:0000256" key="1">
    <source>
        <dbReference type="ARBA" id="ARBA00004429"/>
    </source>
</evidence>
<evidence type="ECO:0000256" key="4">
    <source>
        <dbReference type="ARBA" id="ARBA00022519"/>
    </source>
</evidence>
<protein>
    <submittedName>
        <fullName evidence="11">TRAP transporter small permease subunit</fullName>
    </submittedName>
</protein>
<evidence type="ECO:0000313" key="11">
    <source>
        <dbReference type="EMBL" id="MFD0942947.1"/>
    </source>
</evidence>
<name>A0ABW3GW73_9BACL</name>
<evidence type="ECO:0000256" key="3">
    <source>
        <dbReference type="ARBA" id="ARBA00022475"/>
    </source>
</evidence>
<feature type="transmembrane region" description="Helical" evidence="9">
    <location>
        <begin position="7"/>
        <end position="27"/>
    </location>
</feature>
<dbReference type="InterPro" id="IPR055348">
    <property type="entry name" value="DctQ"/>
</dbReference>
<feature type="domain" description="Tripartite ATP-independent periplasmic transporters DctQ component" evidence="10">
    <location>
        <begin position="14"/>
        <end position="140"/>
    </location>
</feature>
<dbReference type="PANTHER" id="PTHR35011:SF4">
    <property type="entry name" value="SLL1102 PROTEIN"/>
    <property type="match status" value="1"/>
</dbReference>
<feature type="transmembrane region" description="Helical" evidence="9">
    <location>
        <begin position="76"/>
        <end position="96"/>
    </location>
</feature>
<evidence type="ECO:0000256" key="7">
    <source>
        <dbReference type="ARBA" id="ARBA00023136"/>
    </source>
</evidence>
<evidence type="ECO:0000256" key="9">
    <source>
        <dbReference type="SAM" id="Phobius"/>
    </source>
</evidence>
<keyword evidence="5 9" id="KW-0812">Transmembrane</keyword>
<evidence type="ECO:0000313" key="12">
    <source>
        <dbReference type="Proteomes" id="UP001596976"/>
    </source>
</evidence>
<comment type="similarity">
    <text evidence="8">Belongs to the TRAP transporter small permease family.</text>
</comment>
<comment type="caution">
    <text evidence="11">The sequence shown here is derived from an EMBL/GenBank/DDBJ whole genome shotgun (WGS) entry which is preliminary data.</text>
</comment>
<comment type="subcellular location">
    <subcellularLocation>
        <location evidence="1">Cell inner membrane</location>
        <topology evidence="1">Multi-pass membrane protein</topology>
    </subcellularLocation>
</comment>
<keyword evidence="7 9" id="KW-0472">Membrane</keyword>
<dbReference type="Pfam" id="PF04290">
    <property type="entry name" value="DctQ"/>
    <property type="match status" value="1"/>
</dbReference>